<keyword evidence="2" id="KW-1185">Reference proteome</keyword>
<proteinExistence type="predicted"/>
<comment type="caution">
    <text evidence="1">The sequence shown here is derived from an EMBL/GenBank/DDBJ whole genome shotgun (WGS) entry which is preliminary data.</text>
</comment>
<sequence length="85" mass="9535">MDLFFAGLIVLSSYKPSPYAKNLLNRFISGICSSTLIIKLDITRPEDAADAFATEEETYSRLDHSSAGLSPLQYLGFWKFLRRGV</sequence>
<protein>
    <submittedName>
        <fullName evidence="1">Uncharacterized protein</fullName>
    </submittedName>
</protein>
<accession>A0A1C7LWA6</accession>
<dbReference type="AlphaFoldDB" id="A0A1C7LWA6"/>
<dbReference type="Proteomes" id="UP000092993">
    <property type="component" value="Unassembled WGS sequence"/>
</dbReference>
<reference evidence="1 2" key="1">
    <citation type="submission" date="2016-03" db="EMBL/GenBank/DDBJ databases">
        <title>Whole genome sequencing of Grifola frondosa 9006-11.</title>
        <authorList>
            <person name="Min B."/>
            <person name="Park H."/>
            <person name="Kim J.-G."/>
            <person name="Cho H."/>
            <person name="Oh Y.-L."/>
            <person name="Kong W.-S."/>
            <person name="Choi I.-G."/>
        </authorList>
    </citation>
    <scope>NUCLEOTIDE SEQUENCE [LARGE SCALE GENOMIC DNA]</scope>
    <source>
        <strain evidence="1 2">9006-11</strain>
    </source>
</reference>
<evidence type="ECO:0000313" key="2">
    <source>
        <dbReference type="Proteomes" id="UP000092993"/>
    </source>
</evidence>
<organism evidence="1 2">
    <name type="scientific">Grifola frondosa</name>
    <name type="common">Maitake</name>
    <name type="synonym">Polyporus frondosus</name>
    <dbReference type="NCBI Taxonomy" id="5627"/>
    <lineage>
        <taxon>Eukaryota</taxon>
        <taxon>Fungi</taxon>
        <taxon>Dikarya</taxon>
        <taxon>Basidiomycota</taxon>
        <taxon>Agaricomycotina</taxon>
        <taxon>Agaricomycetes</taxon>
        <taxon>Polyporales</taxon>
        <taxon>Grifolaceae</taxon>
        <taxon>Grifola</taxon>
    </lineage>
</organism>
<name>A0A1C7LWA6_GRIFR</name>
<evidence type="ECO:0000313" key="1">
    <source>
        <dbReference type="EMBL" id="OBZ67084.1"/>
    </source>
</evidence>
<dbReference type="EMBL" id="LUGG01000025">
    <property type="protein sequence ID" value="OBZ67084.1"/>
    <property type="molecule type" value="Genomic_DNA"/>
</dbReference>
<gene>
    <name evidence="1" type="ORF">A0H81_12941</name>
</gene>